<dbReference type="EMBL" id="QEOB01000042">
    <property type="protein sequence ID" value="PVX61228.1"/>
    <property type="molecule type" value="Genomic_DNA"/>
</dbReference>
<organism evidence="1 2">
    <name type="scientific">Paraburkholderia unamae</name>
    <dbReference type="NCBI Taxonomy" id="219649"/>
    <lineage>
        <taxon>Bacteria</taxon>
        <taxon>Pseudomonadati</taxon>
        <taxon>Pseudomonadota</taxon>
        <taxon>Betaproteobacteria</taxon>
        <taxon>Burkholderiales</taxon>
        <taxon>Burkholderiaceae</taxon>
        <taxon>Paraburkholderia</taxon>
    </lineage>
</organism>
<dbReference type="Pfam" id="PF10934">
    <property type="entry name" value="Sheath_initiator"/>
    <property type="match status" value="1"/>
</dbReference>
<proteinExistence type="predicted"/>
<evidence type="ECO:0000313" key="1">
    <source>
        <dbReference type="EMBL" id="PVX61228.1"/>
    </source>
</evidence>
<reference evidence="1 2" key="1">
    <citation type="submission" date="2018-05" db="EMBL/GenBank/DDBJ databases">
        <title>Genomic Encyclopedia of Type Strains, Phase IV (KMG-V): Genome sequencing to study the core and pangenomes of soil and plant-associated prokaryotes.</title>
        <authorList>
            <person name="Whitman W."/>
        </authorList>
    </citation>
    <scope>NUCLEOTIDE SEQUENCE [LARGE SCALE GENOMIC DNA]</scope>
    <source>
        <strain evidence="1 2">SCZa-39</strain>
    </source>
</reference>
<evidence type="ECO:0000313" key="2">
    <source>
        <dbReference type="Proteomes" id="UP000245712"/>
    </source>
</evidence>
<comment type="caution">
    <text evidence="1">The sequence shown here is derived from an EMBL/GenBank/DDBJ whole genome shotgun (WGS) entry which is preliminary data.</text>
</comment>
<accession>A0ABX5K9L7</accession>
<dbReference type="InterPro" id="IPR020288">
    <property type="entry name" value="Sheath_initiator"/>
</dbReference>
<sequence length="116" mass="12414">MNSLYLNPSTWDLAVDASGNIAVCEDPYALAQNAATAVRTFLGECWYDTTIGIPYFQQILGHLPTLQYVKSQMAAAAETVSGVVSAQVFITGFTNRQITGQLQITDSTGTVSAANF</sequence>
<dbReference type="Proteomes" id="UP000245712">
    <property type="component" value="Unassembled WGS sequence"/>
</dbReference>
<keyword evidence="2" id="KW-1185">Reference proteome</keyword>
<name>A0ABX5K9L7_9BURK</name>
<gene>
    <name evidence="1" type="ORF">C7402_14219</name>
</gene>
<protein>
    <submittedName>
        <fullName evidence="1">Uncharacterized protein</fullName>
    </submittedName>
</protein>
<dbReference type="RefSeq" id="WP_116614959.1">
    <property type="nucleotide sequence ID" value="NZ_QEOB01000042.1"/>
</dbReference>